<dbReference type="Gene3D" id="2.40.160.20">
    <property type="match status" value="1"/>
</dbReference>
<evidence type="ECO:0000256" key="3">
    <source>
        <dbReference type="ARBA" id="ARBA00023136"/>
    </source>
</evidence>
<dbReference type="AlphaFoldDB" id="A0A844ZIK6"/>
<name>A0A844ZIK6_9SPHN</name>
<sequence length="222" mass="23835">MKYTRTLLAVVAVGAISSPALAQDAVDGTFTGPRVEILTGFDSTKAGSDIDDELNEDNDQSIEGVLYGGAIGYDVALGSFLVGAEAELTGSTADTEVDEGDFEGFGFGDVETGRDLYLGVRAGVLASPNLLVYAKGGYTNAKYDIRASDGTTEFTQDIDTDGYRLGAGVEYALSERTFAKLEYRYSNYSRAELDFPNDVPDSDRFDIDTDRHQVAVGVGYRF</sequence>
<dbReference type="InterPro" id="IPR051692">
    <property type="entry name" value="OMP-like"/>
</dbReference>
<evidence type="ECO:0000313" key="8">
    <source>
        <dbReference type="Proteomes" id="UP000433104"/>
    </source>
</evidence>
<comment type="similarity">
    <text evidence="4">Belongs to the Omp25/RopB family.</text>
</comment>
<dbReference type="Pfam" id="PF13505">
    <property type="entry name" value="OMP_b-brl"/>
    <property type="match status" value="1"/>
</dbReference>
<dbReference type="GO" id="GO:0016020">
    <property type="term" value="C:membrane"/>
    <property type="evidence" value="ECO:0007669"/>
    <property type="project" value="UniProtKB-SubCell"/>
</dbReference>
<comment type="subcellular location">
    <subcellularLocation>
        <location evidence="1">Membrane</location>
    </subcellularLocation>
</comment>
<reference evidence="7 8" key="1">
    <citation type="submission" date="2019-12" db="EMBL/GenBank/DDBJ databases">
        <title>Genomic-based taxomic classification of the family Erythrobacteraceae.</title>
        <authorList>
            <person name="Xu L."/>
        </authorList>
    </citation>
    <scope>NUCLEOTIDE SEQUENCE [LARGE SCALE GENOMIC DNA]</scope>
    <source>
        <strain evidence="7 8">MCCC 1A09962</strain>
    </source>
</reference>
<dbReference type="PANTHER" id="PTHR34001:SF3">
    <property type="entry name" value="BLL7405 PROTEIN"/>
    <property type="match status" value="1"/>
</dbReference>
<evidence type="ECO:0000313" key="7">
    <source>
        <dbReference type="EMBL" id="MXO85549.1"/>
    </source>
</evidence>
<dbReference type="OrthoDB" id="8222426at2"/>
<feature type="signal peptide" evidence="5">
    <location>
        <begin position="1"/>
        <end position="22"/>
    </location>
</feature>
<gene>
    <name evidence="7" type="ORF">GRI38_05850</name>
</gene>
<evidence type="ECO:0000256" key="5">
    <source>
        <dbReference type="SAM" id="SignalP"/>
    </source>
</evidence>
<keyword evidence="2 5" id="KW-0732">Signal</keyword>
<evidence type="ECO:0000256" key="4">
    <source>
        <dbReference type="ARBA" id="ARBA00038306"/>
    </source>
</evidence>
<comment type="caution">
    <text evidence="7">The sequence shown here is derived from an EMBL/GenBank/DDBJ whole genome shotgun (WGS) entry which is preliminary data.</text>
</comment>
<dbReference type="RefSeq" id="WP_160681944.1">
    <property type="nucleotide sequence ID" value="NZ_WTYW01000001.1"/>
</dbReference>
<protein>
    <submittedName>
        <fullName evidence="7">Outer membrane beta-barrel protein</fullName>
    </submittedName>
</protein>
<feature type="chain" id="PRO_5032654364" evidence="5">
    <location>
        <begin position="23"/>
        <end position="222"/>
    </location>
</feature>
<accession>A0A844ZIK6</accession>
<dbReference type="Proteomes" id="UP000433104">
    <property type="component" value="Unassembled WGS sequence"/>
</dbReference>
<dbReference type="PANTHER" id="PTHR34001">
    <property type="entry name" value="BLL7405 PROTEIN"/>
    <property type="match status" value="1"/>
</dbReference>
<proteinExistence type="inferred from homology"/>
<dbReference type="SUPFAM" id="SSF56925">
    <property type="entry name" value="OMPA-like"/>
    <property type="match status" value="1"/>
</dbReference>
<evidence type="ECO:0000256" key="1">
    <source>
        <dbReference type="ARBA" id="ARBA00004370"/>
    </source>
</evidence>
<organism evidence="7 8">
    <name type="scientific">Parapontixanthobacter aurantiacus</name>
    <dbReference type="NCBI Taxonomy" id="1463599"/>
    <lineage>
        <taxon>Bacteria</taxon>
        <taxon>Pseudomonadati</taxon>
        <taxon>Pseudomonadota</taxon>
        <taxon>Alphaproteobacteria</taxon>
        <taxon>Sphingomonadales</taxon>
        <taxon>Erythrobacteraceae</taxon>
        <taxon>Parapontixanthobacter</taxon>
    </lineage>
</organism>
<evidence type="ECO:0000256" key="2">
    <source>
        <dbReference type="ARBA" id="ARBA00022729"/>
    </source>
</evidence>
<evidence type="ECO:0000259" key="6">
    <source>
        <dbReference type="Pfam" id="PF13505"/>
    </source>
</evidence>
<keyword evidence="3" id="KW-0472">Membrane</keyword>
<dbReference type="InterPro" id="IPR011250">
    <property type="entry name" value="OMP/PagP_B-barrel"/>
</dbReference>
<dbReference type="EMBL" id="WTYW01000001">
    <property type="protein sequence ID" value="MXO85549.1"/>
    <property type="molecule type" value="Genomic_DNA"/>
</dbReference>
<feature type="domain" description="Outer membrane protein beta-barrel" evidence="6">
    <location>
        <begin position="9"/>
        <end position="222"/>
    </location>
</feature>
<dbReference type="InterPro" id="IPR027385">
    <property type="entry name" value="Beta-barrel_OMP"/>
</dbReference>
<keyword evidence="8" id="KW-1185">Reference proteome</keyword>